<dbReference type="EMBL" id="PYGD01000001">
    <property type="protein sequence ID" value="PSK95215.1"/>
    <property type="molecule type" value="Genomic_DNA"/>
</dbReference>
<evidence type="ECO:0008006" key="4">
    <source>
        <dbReference type="Google" id="ProtNLM"/>
    </source>
</evidence>
<reference evidence="2 3" key="1">
    <citation type="submission" date="2018-03" db="EMBL/GenBank/DDBJ databases">
        <title>Genomic Encyclopedia of Type Strains, Phase III (KMG-III): the genomes of soil and plant-associated and newly described type strains.</title>
        <authorList>
            <person name="Whitman W."/>
        </authorList>
    </citation>
    <scope>NUCLEOTIDE SEQUENCE [LARGE SCALE GENOMIC DNA]</scope>
    <source>
        <strain evidence="2 3">CGMCC 1.12700</strain>
    </source>
</reference>
<dbReference type="OrthoDB" id="652762at2"/>
<dbReference type="RefSeq" id="WP_106521878.1">
    <property type="nucleotide sequence ID" value="NZ_PYGD01000001.1"/>
</dbReference>
<accession>A0A2P8DDE9</accession>
<keyword evidence="3" id="KW-1185">Reference proteome</keyword>
<sequence>MKNGLYIIAAIALTAGASCGSGSGKQPRGPIVLGDSATIVTEKDSQYLRDMVMDIQPAYDNNPEPQKPVKDTVKKQPVRDTVTTTTKQEAVAPGLAVEFGGTKMVLAGLDASQPRKQNADKESELSFSLRSGEPGKGKLVFYNAKNVTVKQRYQSRLLLKSPLGTVDLRDLGLYTSGWNTVAASNKGNTQSFDLNALMHPAFSQVNNAKVKNAADRELRKRRAGSKAIQGWMKEIKGIRNANDKPCDIELDNVQWQVSGTDAQGKPFRKTIRIDA</sequence>
<organism evidence="2 3">
    <name type="scientific">Taibaiella chishuiensis</name>
    <dbReference type="NCBI Taxonomy" id="1434707"/>
    <lineage>
        <taxon>Bacteria</taxon>
        <taxon>Pseudomonadati</taxon>
        <taxon>Bacteroidota</taxon>
        <taxon>Chitinophagia</taxon>
        <taxon>Chitinophagales</taxon>
        <taxon>Chitinophagaceae</taxon>
        <taxon>Taibaiella</taxon>
    </lineage>
</organism>
<evidence type="ECO:0000313" key="2">
    <source>
        <dbReference type="EMBL" id="PSK95215.1"/>
    </source>
</evidence>
<gene>
    <name evidence="2" type="ORF">B0I18_1011381</name>
</gene>
<feature type="compositionally biased region" description="Basic and acidic residues" evidence="1">
    <location>
        <begin position="67"/>
        <end position="78"/>
    </location>
</feature>
<proteinExistence type="predicted"/>
<comment type="caution">
    <text evidence="2">The sequence shown here is derived from an EMBL/GenBank/DDBJ whole genome shotgun (WGS) entry which is preliminary data.</text>
</comment>
<protein>
    <recommendedName>
        <fullName evidence="4">Lipoprotein</fullName>
    </recommendedName>
</protein>
<evidence type="ECO:0000256" key="1">
    <source>
        <dbReference type="SAM" id="MobiDB-lite"/>
    </source>
</evidence>
<evidence type="ECO:0000313" key="3">
    <source>
        <dbReference type="Proteomes" id="UP000240572"/>
    </source>
</evidence>
<dbReference type="Proteomes" id="UP000240572">
    <property type="component" value="Unassembled WGS sequence"/>
</dbReference>
<name>A0A2P8DDE9_9BACT</name>
<dbReference type="AlphaFoldDB" id="A0A2P8DDE9"/>
<feature type="region of interest" description="Disordered" evidence="1">
    <location>
        <begin position="57"/>
        <end position="87"/>
    </location>
</feature>
<dbReference type="PROSITE" id="PS51257">
    <property type="entry name" value="PROKAR_LIPOPROTEIN"/>
    <property type="match status" value="1"/>
</dbReference>